<organism evidence="2 3">
    <name type="scientific">endosymbiont of Escarpia spicata</name>
    <dbReference type="NCBI Taxonomy" id="2200908"/>
    <lineage>
        <taxon>Bacteria</taxon>
        <taxon>Pseudomonadati</taxon>
        <taxon>Pseudomonadota</taxon>
        <taxon>Gammaproteobacteria</taxon>
        <taxon>sulfur-oxidizing symbionts</taxon>
    </lineage>
</organism>
<evidence type="ECO:0000313" key="2">
    <source>
        <dbReference type="EMBL" id="RDH86655.1"/>
    </source>
</evidence>
<gene>
    <name evidence="2" type="ORF">DIZ78_07050</name>
</gene>
<keyword evidence="1" id="KW-1133">Transmembrane helix</keyword>
<evidence type="ECO:0000313" key="3">
    <source>
        <dbReference type="Proteomes" id="UP000254771"/>
    </source>
</evidence>
<comment type="caution">
    <text evidence="2">The sequence shown here is derived from an EMBL/GenBank/DDBJ whole genome shotgun (WGS) entry which is preliminary data.</text>
</comment>
<accession>A0A370DQ21</accession>
<evidence type="ECO:0000256" key="1">
    <source>
        <dbReference type="SAM" id="Phobius"/>
    </source>
</evidence>
<keyword evidence="1" id="KW-0812">Transmembrane</keyword>
<proteinExistence type="predicted"/>
<dbReference type="AlphaFoldDB" id="A0A370DQ21"/>
<feature type="transmembrane region" description="Helical" evidence="1">
    <location>
        <begin position="21"/>
        <end position="38"/>
    </location>
</feature>
<dbReference type="Proteomes" id="UP000254771">
    <property type="component" value="Unassembled WGS sequence"/>
</dbReference>
<keyword evidence="3" id="KW-1185">Reference proteome</keyword>
<name>A0A370DQ21_9GAMM</name>
<sequence>MNVPPKNLVERFFTEIKSRPLLATLMVLGSLLIGLSQFTTATQILVNQAKTLLFTPEYLLVATVPDGNLLLRWNSLTQSWQHPRKDVWFETEMRLPLSLRNTGDRVAGIEGLKLLSQGEGQSITWEAVWIAQDFEWERWATIEPQIQKQRDRLTPITLEPGQPALIEDIDFVPLDFADELAAGRYTAQLQARMTGTEGWVELMRFSFTIPESFMLASGRVSHYQYWQRFAVKETAASAQ</sequence>
<dbReference type="EMBL" id="QFXE01000008">
    <property type="protein sequence ID" value="RDH86655.1"/>
    <property type="molecule type" value="Genomic_DNA"/>
</dbReference>
<keyword evidence="1" id="KW-0472">Membrane</keyword>
<protein>
    <submittedName>
        <fullName evidence="2">Uncharacterized protein</fullName>
    </submittedName>
</protein>
<reference evidence="2 3" key="1">
    <citation type="journal article" date="2018" name="ISME J.">
        <title>Endosymbiont genomes yield clues of tubeworm success.</title>
        <authorList>
            <person name="Li Y."/>
            <person name="Liles M.R."/>
            <person name="Halanych K.M."/>
        </authorList>
    </citation>
    <scope>NUCLEOTIDE SEQUENCE [LARGE SCALE GENOMIC DNA]</scope>
    <source>
        <strain evidence="2">A1462</strain>
    </source>
</reference>